<gene>
    <name evidence="3" type="ORF">MEDL_43359</name>
</gene>
<protein>
    <recommendedName>
        <fullName evidence="2">TTF-type domain-containing protein</fullName>
    </recommendedName>
</protein>
<evidence type="ECO:0000256" key="1">
    <source>
        <dbReference type="SAM" id="MobiDB-lite"/>
    </source>
</evidence>
<dbReference type="InterPro" id="IPR025398">
    <property type="entry name" value="DUF4371"/>
</dbReference>
<evidence type="ECO:0000259" key="2">
    <source>
        <dbReference type="SMART" id="SM00597"/>
    </source>
</evidence>
<dbReference type="Proteomes" id="UP000683360">
    <property type="component" value="Unassembled WGS sequence"/>
</dbReference>
<keyword evidence="4" id="KW-1185">Reference proteome</keyword>
<dbReference type="PANTHER" id="PTHR46289">
    <property type="entry name" value="52 KDA REPRESSOR OF THE INHIBITOR OF THE PROTEIN KINASE-LIKE PROTEIN-RELATED"/>
    <property type="match status" value="1"/>
</dbReference>
<accession>A0A8S3TAN9</accession>
<reference evidence="3" key="1">
    <citation type="submission" date="2021-03" db="EMBL/GenBank/DDBJ databases">
        <authorList>
            <person name="Bekaert M."/>
        </authorList>
    </citation>
    <scope>NUCLEOTIDE SEQUENCE</scope>
</reference>
<comment type="caution">
    <text evidence="3">The sequence shown here is derived from an EMBL/GenBank/DDBJ whole genome shotgun (WGS) entry which is preliminary data.</text>
</comment>
<dbReference type="Pfam" id="PF14291">
    <property type="entry name" value="DUF4371"/>
    <property type="match status" value="1"/>
</dbReference>
<name>A0A8S3TAN9_MYTED</name>
<dbReference type="SUPFAM" id="SSF53098">
    <property type="entry name" value="Ribonuclease H-like"/>
    <property type="match status" value="1"/>
</dbReference>
<dbReference type="OrthoDB" id="6050136at2759"/>
<feature type="compositionally biased region" description="Polar residues" evidence="1">
    <location>
        <begin position="33"/>
        <end position="57"/>
    </location>
</feature>
<proteinExistence type="predicted"/>
<organism evidence="3 4">
    <name type="scientific">Mytilus edulis</name>
    <name type="common">Blue mussel</name>
    <dbReference type="NCBI Taxonomy" id="6550"/>
    <lineage>
        <taxon>Eukaryota</taxon>
        <taxon>Metazoa</taxon>
        <taxon>Spiralia</taxon>
        <taxon>Lophotrochozoa</taxon>
        <taxon>Mollusca</taxon>
        <taxon>Bivalvia</taxon>
        <taxon>Autobranchia</taxon>
        <taxon>Pteriomorphia</taxon>
        <taxon>Mytilida</taxon>
        <taxon>Mytiloidea</taxon>
        <taxon>Mytilidae</taxon>
        <taxon>Mytilinae</taxon>
        <taxon>Mytilus</taxon>
    </lineage>
</organism>
<dbReference type="EMBL" id="CAJPWZ010002070">
    <property type="protein sequence ID" value="CAG2230555.1"/>
    <property type="molecule type" value="Genomic_DNA"/>
</dbReference>
<evidence type="ECO:0000313" key="3">
    <source>
        <dbReference type="EMBL" id="CAG2230555.1"/>
    </source>
</evidence>
<feature type="domain" description="TTF-type" evidence="2">
    <location>
        <begin position="132"/>
        <end position="215"/>
    </location>
</feature>
<dbReference type="InterPro" id="IPR012337">
    <property type="entry name" value="RNaseH-like_sf"/>
</dbReference>
<dbReference type="InterPro" id="IPR052958">
    <property type="entry name" value="IFN-induced_PKR_regulator"/>
</dbReference>
<dbReference type="PANTHER" id="PTHR46289:SF14">
    <property type="entry name" value="DUF4371 DOMAIN-CONTAINING PROTEIN"/>
    <property type="match status" value="1"/>
</dbReference>
<dbReference type="InterPro" id="IPR006580">
    <property type="entry name" value="Znf_TTF"/>
</dbReference>
<evidence type="ECO:0000313" key="4">
    <source>
        <dbReference type="Proteomes" id="UP000683360"/>
    </source>
</evidence>
<dbReference type="SMART" id="SM00597">
    <property type="entry name" value="ZnF_TTF"/>
    <property type="match status" value="1"/>
</dbReference>
<feature type="region of interest" description="Disordered" evidence="1">
    <location>
        <begin position="17"/>
        <end position="73"/>
    </location>
</feature>
<dbReference type="AlphaFoldDB" id="A0A8S3TAN9"/>
<sequence>MPFEACYPLDTVHSPIAPCEDVQDPSVEAGVDSQVNENATTSSEQSTPVTQCQQNASDHSDHEENDDVPVDDINTQSQLSSTASILCDIYSDYDHDAPDDMKYRLYCQREPHISFKFPSKTYTDKRRKSGNFKRSCVREWFSVFNFISYSVSQDGLYCLPCRLFPDSSHRRPIKLIREPYRDWKHAKEDMKMHATTDYHQSSMAKLEAFRTTHLEPSSRIDATLTSGNQEIIQRNRQILMSIIKSLVFCGRQGIALRGHRDDDTDKGSSTNKGNFKELLNFRVDAGDSILEKHLNSCKKNATYTSKTSQNDLLLCLKNYIQNKIVSEVRAQDIGPYYGIQCDEVTDSSNWEQLGLVIRYTVHGHPKERLLEFIECETITGVEIASKLIESLSNAGLDTQLCRSQTMDGAGNMSGKYNGCAAKFREHSPKAVYHYCSSHDLNLVLCKSSKVKEIHIMLDALKQLGIFFRYSPKRCRRLEKCITDVNNTREEDSKIKSAKFKIF</sequence>